<comment type="caution">
    <text evidence="3">The sequence shown here is derived from an EMBL/GenBank/DDBJ whole genome shotgun (WGS) entry which is preliminary data.</text>
</comment>
<keyword evidence="2" id="KW-0732">Signal</keyword>
<proteinExistence type="predicted"/>
<protein>
    <recommendedName>
        <fullName evidence="5">DUF885 domain-containing protein</fullName>
    </recommendedName>
</protein>
<feature type="signal peptide" evidence="2">
    <location>
        <begin position="1"/>
        <end position="20"/>
    </location>
</feature>
<organism evidence="3 4">
    <name type="scientific">Arenicella chitinivorans</name>
    <dbReference type="NCBI Taxonomy" id="1329800"/>
    <lineage>
        <taxon>Bacteria</taxon>
        <taxon>Pseudomonadati</taxon>
        <taxon>Pseudomonadota</taxon>
        <taxon>Gammaproteobacteria</taxon>
        <taxon>Arenicellales</taxon>
        <taxon>Arenicellaceae</taxon>
        <taxon>Arenicella</taxon>
    </lineage>
</organism>
<evidence type="ECO:0008006" key="5">
    <source>
        <dbReference type="Google" id="ProtNLM"/>
    </source>
</evidence>
<evidence type="ECO:0000256" key="2">
    <source>
        <dbReference type="SAM" id="SignalP"/>
    </source>
</evidence>
<accession>A0A918VHM0</accession>
<gene>
    <name evidence="3" type="ORF">GCM10008090_02080</name>
</gene>
<dbReference type="PANTHER" id="PTHR33361">
    <property type="entry name" value="GLR0591 PROTEIN"/>
    <property type="match status" value="1"/>
</dbReference>
<dbReference type="EMBL" id="BMXA01000001">
    <property type="protein sequence ID" value="GGZ97382.1"/>
    <property type="molecule type" value="Genomic_DNA"/>
</dbReference>
<evidence type="ECO:0000313" key="3">
    <source>
        <dbReference type="EMBL" id="GGZ97382.1"/>
    </source>
</evidence>
<reference evidence="3" key="2">
    <citation type="submission" date="2020-09" db="EMBL/GenBank/DDBJ databases">
        <authorList>
            <person name="Sun Q."/>
            <person name="Kim S."/>
        </authorList>
    </citation>
    <scope>NUCLEOTIDE SEQUENCE</scope>
    <source>
        <strain evidence="3">KCTC 12711</strain>
    </source>
</reference>
<feature type="compositionally biased region" description="Low complexity" evidence="1">
    <location>
        <begin position="26"/>
        <end position="46"/>
    </location>
</feature>
<feature type="region of interest" description="Disordered" evidence="1">
    <location>
        <begin position="24"/>
        <end position="48"/>
    </location>
</feature>
<dbReference type="InterPro" id="IPR010281">
    <property type="entry name" value="DUF885"/>
</dbReference>
<dbReference type="Pfam" id="PF05960">
    <property type="entry name" value="DUF885"/>
    <property type="match status" value="1"/>
</dbReference>
<evidence type="ECO:0000313" key="4">
    <source>
        <dbReference type="Proteomes" id="UP000614811"/>
    </source>
</evidence>
<feature type="chain" id="PRO_5036884594" description="DUF885 domain-containing protein" evidence="2">
    <location>
        <begin position="21"/>
        <end position="632"/>
    </location>
</feature>
<reference evidence="3" key="1">
    <citation type="journal article" date="2014" name="Int. J. Syst. Evol. Microbiol.">
        <title>Complete genome sequence of Corynebacterium casei LMG S-19264T (=DSM 44701T), isolated from a smear-ripened cheese.</title>
        <authorList>
            <consortium name="US DOE Joint Genome Institute (JGI-PGF)"/>
            <person name="Walter F."/>
            <person name="Albersmeier A."/>
            <person name="Kalinowski J."/>
            <person name="Ruckert C."/>
        </authorList>
    </citation>
    <scope>NUCLEOTIDE SEQUENCE</scope>
    <source>
        <strain evidence="3">KCTC 12711</strain>
    </source>
</reference>
<dbReference type="Proteomes" id="UP000614811">
    <property type="component" value="Unassembled WGS sequence"/>
</dbReference>
<dbReference type="RefSeq" id="WP_189398150.1">
    <property type="nucleotide sequence ID" value="NZ_BMXA01000001.1"/>
</dbReference>
<keyword evidence="4" id="KW-1185">Reference proteome</keyword>
<evidence type="ECO:0000256" key="1">
    <source>
        <dbReference type="SAM" id="MobiDB-lite"/>
    </source>
</evidence>
<name>A0A918VHM0_9GAMM</name>
<sequence>MRPLYLVLFSSLLFASDGNAEQSQPAADTQVSATAQSTAASAPAAQEKSETEKLNEWFEVKYEEELMKSPIGLTFQGRKERYGELDDLTEKAQIEQIDWKGQTVAEMKAMFDYDKLTPDAQLSYDLWEHQYQMAEASKPFMRRGYVFHQMNGVHSFIPTFMINFHKVDSEQDMVDYVSRLRAIGPGMNELISQAKTAASEGVRPPRFAYEIVTDEAKAIITGKPFDDSDTASSLWADVNAKVAALVEKEAITQKRADELTAQAKAALLESLAPAYKNLVTFLTEDIKQSDDVAQGVHALPQGDAFYAYRLKTITTTDMTADEIHELGLKEVERIRAQMEAIKDQDGFKGTLQEYFAHIRDSKDNSRYYFDNTDEGRQGYIDAATAAIDNIKKELPNYFGILPQADLVVKRVESFREQDGAPQHYFPGTPDGSRPGIYYAHLSDMKAMPKNELEVIAYHEGLPGHHMQISIAQELKDIPTFRTQAGSTAYIEGWALYSEALAKEMPDTYTTLNSEFGRLGSEIWRAIRLVVDTGMHHKKWSQQQAIDFFAANSPAPQQAIEAEIRRYLVIPGQATAYKIGMIDIQRLRKISEDALGDKFDIRAFHDTILGGGALPLNLLERKVKRWIQETKQA</sequence>
<dbReference type="PANTHER" id="PTHR33361:SF16">
    <property type="entry name" value="DUF885 DOMAIN-CONTAINING PROTEIN"/>
    <property type="match status" value="1"/>
</dbReference>
<dbReference type="AlphaFoldDB" id="A0A918VHM0"/>